<dbReference type="PANTHER" id="PTHR11685">
    <property type="entry name" value="RBR FAMILY RING FINGER AND IBR DOMAIN-CONTAINING"/>
    <property type="match status" value="1"/>
</dbReference>
<dbReference type="InterPro" id="IPR013083">
    <property type="entry name" value="Znf_RING/FYVE/PHD"/>
</dbReference>
<dbReference type="SUPFAM" id="SSF57850">
    <property type="entry name" value="RING/U-box"/>
    <property type="match status" value="2"/>
</dbReference>
<accession>A0A1J3I2S4</accession>
<dbReference type="GO" id="GO:0061630">
    <property type="term" value="F:ubiquitin protein ligase activity"/>
    <property type="evidence" value="ECO:0007669"/>
    <property type="project" value="UniProtKB-EC"/>
</dbReference>
<dbReference type="PROSITE" id="PS50089">
    <property type="entry name" value="ZF_RING_2"/>
    <property type="match status" value="1"/>
</dbReference>
<feature type="domain" description="RING-type" evidence="15">
    <location>
        <begin position="110"/>
        <end position="154"/>
    </location>
</feature>
<dbReference type="InterPro" id="IPR017907">
    <property type="entry name" value="Znf_RING_CS"/>
</dbReference>
<dbReference type="InterPro" id="IPR002867">
    <property type="entry name" value="IBR_dom"/>
</dbReference>
<keyword evidence="10 13" id="KW-0863">Zinc-finger</keyword>
<evidence type="ECO:0000256" key="13">
    <source>
        <dbReference type="PROSITE-ProRule" id="PRU00175"/>
    </source>
</evidence>
<evidence type="ECO:0000256" key="8">
    <source>
        <dbReference type="ARBA" id="ARBA00022723"/>
    </source>
</evidence>
<reference evidence="17" key="1">
    <citation type="submission" date="2016-07" db="EMBL/GenBank/DDBJ databases">
        <title>De novo transcriptome assembly of four accessions of the metal hyperaccumulator plant Noccaea caerulescens.</title>
        <authorList>
            <person name="Blande D."/>
            <person name="Halimaa P."/>
            <person name="Tervahauta A.I."/>
            <person name="Aarts M.G."/>
            <person name="Karenlampi S.O."/>
        </authorList>
    </citation>
    <scope>NUCLEOTIDE SEQUENCE</scope>
</reference>
<name>A0A1J3I2S4_NOCCA</name>
<dbReference type="GO" id="GO:0016567">
    <property type="term" value="P:protein ubiquitination"/>
    <property type="evidence" value="ECO:0007669"/>
    <property type="project" value="UniProtKB-UniPathway"/>
</dbReference>
<evidence type="ECO:0000256" key="2">
    <source>
        <dbReference type="ARBA" id="ARBA00001947"/>
    </source>
</evidence>
<dbReference type="InterPro" id="IPR018957">
    <property type="entry name" value="Znf_C3HC4_RING-type"/>
</dbReference>
<dbReference type="PROSITE" id="PS00518">
    <property type="entry name" value="ZF_RING_1"/>
    <property type="match status" value="1"/>
</dbReference>
<keyword evidence="7" id="KW-0808">Transferase</keyword>
<evidence type="ECO:0000256" key="9">
    <source>
        <dbReference type="ARBA" id="ARBA00022737"/>
    </source>
</evidence>
<evidence type="ECO:0000256" key="3">
    <source>
        <dbReference type="ARBA" id="ARBA00003976"/>
    </source>
</evidence>
<keyword evidence="12" id="KW-0862">Zinc</keyword>
<dbReference type="GO" id="GO:0008270">
    <property type="term" value="F:zinc ion binding"/>
    <property type="evidence" value="ECO:0007669"/>
    <property type="project" value="UniProtKB-KW"/>
</dbReference>
<evidence type="ECO:0000256" key="10">
    <source>
        <dbReference type="ARBA" id="ARBA00022771"/>
    </source>
</evidence>
<evidence type="ECO:0000256" key="7">
    <source>
        <dbReference type="ARBA" id="ARBA00022679"/>
    </source>
</evidence>
<feature type="compositionally biased region" description="Basic and acidic residues" evidence="14">
    <location>
        <begin position="1"/>
        <end position="37"/>
    </location>
</feature>
<keyword evidence="11" id="KW-0833">Ubl conjugation pathway</keyword>
<protein>
    <recommendedName>
        <fullName evidence="6">RBR-type E3 ubiquitin transferase</fullName>
        <ecNumber evidence="6">2.3.2.31</ecNumber>
    </recommendedName>
</protein>
<comment type="similarity">
    <text evidence="5">Belongs to the RBR family. Ariadne subfamily.</text>
</comment>
<evidence type="ECO:0000256" key="6">
    <source>
        <dbReference type="ARBA" id="ARBA00012251"/>
    </source>
</evidence>
<evidence type="ECO:0000256" key="1">
    <source>
        <dbReference type="ARBA" id="ARBA00001798"/>
    </source>
</evidence>
<evidence type="ECO:0000259" key="15">
    <source>
        <dbReference type="PROSITE" id="PS50089"/>
    </source>
</evidence>
<comment type="pathway">
    <text evidence="4">Protein modification; protein ubiquitination.</text>
</comment>
<dbReference type="SMART" id="SM00184">
    <property type="entry name" value="RING"/>
    <property type="match status" value="1"/>
</dbReference>
<comment type="function">
    <text evidence="3">Might act as an E3 ubiquitin-protein ligase, or as part of E3 complex, which accepts ubiquitin from specific E2 ubiquitin-conjugating enzymes and then transfers it to substrates.</text>
</comment>
<dbReference type="Pfam" id="PF00097">
    <property type="entry name" value="zf-C3HC4"/>
    <property type="match status" value="1"/>
</dbReference>
<organism evidence="17">
    <name type="scientific">Noccaea caerulescens</name>
    <name type="common">Alpine penny-cress</name>
    <name type="synonym">Thlaspi caerulescens</name>
    <dbReference type="NCBI Taxonomy" id="107243"/>
    <lineage>
        <taxon>Eukaryota</taxon>
        <taxon>Viridiplantae</taxon>
        <taxon>Streptophyta</taxon>
        <taxon>Embryophyta</taxon>
        <taxon>Tracheophyta</taxon>
        <taxon>Spermatophyta</taxon>
        <taxon>Magnoliopsida</taxon>
        <taxon>eudicotyledons</taxon>
        <taxon>Gunneridae</taxon>
        <taxon>Pentapetalae</taxon>
        <taxon>rosids</taxon>
        <taxon>malvids</taxon>
        <taxon>Brassicales</taxon>
        <taxon>Brassicaceae</taxon>
        <taxon>Coluteocarpeae</taxon>
        <taxon>Noccaea</taxon>
    </lineage>
</organism>
<proteinExistence type="inferred from homology"/>
<evidence type="ECO:0000256" key="5">
    <source>
        <dbReference type="ARBA" id="ARBA00005884"/>
    </source>
</evidence>
<evidence type="ECO:0000313" key="17">
    <source>
        <dbReference type="EMBL" id="JAU74542.1"/>
    </source>
</evidence>
<comment type="cofactor">
    <cofactor evidence="2">
        <name>Zn(2+)</name>
        <dbReference type="ChEBI" id="CHEBI:29105"/>
    </cofactor>
</comment>
<dbReference type="InterPro" id="IPR001841">
    <property type="entry name" value="Znf_RING"/>
</dbReference>
<dbReference type="PROSITE" id="PS51873">
    <property type="entry name" value="TRIAD"/>
    <property type="match status" value="1"/>
</dbReference>
<dbReference type="InterPro" id="IPR031127">
    <property type="entry name" value="E3_UB_ligase_RBR"/>
</dbReference>
<sequence>MVDEAKSKYKPNVEKSLEPEIDGKMGGDREVKEDGFKNDQGQNKESGNMAGEERKLEDTVVVMDNELITSEIVEGGQSTKEEATVVVELVHGDEVRRTELHDGTEVEACCPICYEDVPQPETFTVFRCFHRFCYACMRLYLTSTLELRKPLLCPTYGCKTEIETVDCNVFASPAQIAMMIQRKADESIEVSDRVYCPNPQCSFLMSARGLAVLDAALPGARKCLQCGLRFCINCNMEWHRKMTCGQFQKTMAYKKSGTAVFDAAARKLGWQRVQKVSLYS</sequence>
<evidence type="ECO:0000256" key="14">
    <source>
        <dbReference type="SAM" id="MobiDB-lite"/>
    </source>
</evidence>
<dbReference type="UniPathway" id="UPA00143"/>
<dbReference type="EC" id="2.3.2.31" evidence="6"/>
<evidence type="ECO:0000256" key="11">
    <source>
        <dbReference type="ARBA" id="ARBA00022786"/>
    </source>
</evidence>
<dbReference type="EMBL" id="GEVL01002799">
    <property type="protein sequence ID" value="JAU74542.1"/>
    <property type="molecule type" value="Transcribed_RNA"/>
</dbReference>
<gene>
    <name evidence="17" type="ORF">LE_TR3753_c0_g1_i1_g.12406</name>
</gene>
<keyword evidence="8" id="KW-0479">Metal-binding</keyword>
<keyword evidence="9" id="KW-0677">Repeat</keyword>
<feature type="region of interest" description="Disordered" evidence="14">
    <location>
        <begin position="1"/>
        <end position="51"/>
    </location>
</feature>
<dbReference type="AlphaFoldDB" id="A0A1J3I2S4"/>
<dbReference type="Gene3D" id="3.30.40.10">
    <property type="entry name" value="Zinc/RING finger domain, C3HC4 (zinc finger)"/>
    <property type="match status" value="1"/>
</dbReference>
<evidence type="ECO:0000256" key="12">
    <source>
        <dbReference type="ARBA" id="ARBA00022833"/>
    </source>
</evidence>
<evidence type="ECO:0000256" key="4">
    <source>
        <dbReference type="ARBA" id="ARBA00004906"/>
    </source>
</evidence>
<dbReference type="InterPro" id="IPR044066">
    <property type="entry name" value="TRIAD_supradom"/>
</dbReference>
<comment type="catalytic activity">
    <reaction evidence="1">
        <text>[E2 ubiquitin-conjugating enzyme]-S-ubiquitinyl-L-cysteine + [acceptor protein]-L-lysine = [E2 ubiquitin-conjugating enzyme]-L-cysteine + [acceptor protein]-N(6)-ubiquitinyl-L-lysine.</text>
        <dbReference type="EC" id="2.3.2.31"/>
    </reaction>
</comment>
<feature type="domain" description="RING-type" evidence="16">
    <location>
        <begin position="106"/>
        <end position="280"/>
    </location>
</feature>
<evidence type="ECO:0000259" key="16">
    <source>
        <dbReference type="PROSITE" id="PS51873"/>
    </source>
</evidence>
<dbReference type="SMART" id="SM00647">
    <property type="entry name" value="IBR"/>
    <property type="match status" value="1"/>
</dbReference>
<dbReference type="Pfam" id="PF01485">
    <property type="entry name" value="IBR"/>
    <property type="match status" value="1"/>
</dbReference>